<accession>A0A2J6S2Y8</accession>
<keyword evidence="1" id="KW-0812">Transmembrane</keyword>
<feature type="transmembrane region" description="Helical" evidence="1">
    <location>
        <begin position="104"/>
        <end position="127"/>
    </location>
</feature>
<dbReference type="Proteomes" id="UP000235786">
    <property type="component" value="Unassembled WGS sequence"/>
</dbReference>
<dbReference type="EMBL" id="KZ613940">
    <property type="protein sequence ID" value="PMD45107.1"/>
    <property type="molecule type" value="Genomic_DNA"/>
</dbReference>
<gene>
    <name evidence="2" type="ORF">L207DRAFT_524527</name>
</gene>
<reference evidence="2 3" key="1">
    <citation type="submission" date="2016-04" db="EMBL/GenBank/DDBJ databases">
        <title>A degradative enzymes factory behind the ericoid mycorrhizal symbiosis.</title>
        <authorList>
            <consortium name="DOE Joint Genome Institute"/>
            <person name="Martino E."/>
            <person name="Morin E."/>
            <person name="Grelet G."/>
            <person name="Kuo A."/>
            <person name="Kohler A."/>
            <person name="Daghino S."/>
            <person name="Barry K."/>
            <person name="Choi C."/>
            <person name="Cichocki N."/>
            <person name="Clum A."/>
            <person name="Copeland A."/>
            <person name="Hainaut M."/>
            <person name="Haridas S."/>
            <person name="Labutti K."/>
            <person name="Lindquist E."/>
            <person name="Lipzen A."/>
            <person name="Khouja H.-R."/>
            <person name="Murat C."/>
            <person name="Ohm R."/>
            <person name="Olson A."/>
            <person name="Spatafora J."/>
            <person name="Veneault-Fourrey C."/>
            <person name="Henrissat B."/>
            <person name="Grigoriev I."/>
            <person name="Martin F."/>
            <person name="Perotto S."/>
        </authorList>
    </citation>
    <scope>NUCLEOTIDE SEQUENCE [LARGE SCALE GENOMIC DNA]</scope>
    <source>
        <strain evidence="2 3">F</strain>
    </source>
</reference>
<dbReference type="AlphaFoldDB" id="A0A2J6S2Y8"/>
<name>A0A2J6S2Y8_HYAVF</name>
<evidence type="ECO:0000256" key="1">
    <source>
        <dbReference type="SAM" id="Phobius"/>
    </source>
</evidence>
<keyword evidence="3" id="KW-1185">Reference proteome</keyword>
<keyword evidence="1" id="KW-0472">Membrane</keyword>
<keyword evidence="1" id="KW-1133">Transmembrane helix</keyword>
<evidence type="ECO:0000313" key="3">
    <source>
        <dbReference type="Proteomes" id="UP000235786"/>
    </source>
</evidence>
<organism evidence="2 3">
    <name type="scientific">Hyaloscypha variabilis (strain UAMH 11265 / GT02V1 / F)</name>
    <name type="common">Meliniomyces variabilis</name>
    <dbReference type="NCBI Taxonomy" id="1149755"/>
    <lineage>
        <taxon>Eukaryota</taxon>
        <taxon>Fungi</taxon>
        <taxon>Dikarya</taxon>
        <taxon>Ascomycota</taxon>
        <taxon>Pezizomycotina</taxon>
        <taxon>Leotiomycetes</taxon>
        <taxon>Helotiales</taxon>
        <taxon>Hyaloscyphaceae</taxon>
        <taxon>Hyaloscypha</taxon>
        <taxon>Hyaloscypha variabilis</taxon>
    </lineage>
</organism>
<dbReference type="OrthoDB" id="10533618at2759"/>
<sequence>MVEVRDEPWDMKTALRCSRHIIHIHMPRKPSEGSENTNAPPLPIIAEDILKLKNASDNYGRTFKANSFDNRSGEVIYQVELLDEYLLDSFPPPPQETKLTKRKYLFFLILSGFVFIARIAIGLAVGLSRKQSPSPAACPGLAVSGLFVENVTQWNMQLFYQDIASSAIHYCIFTNTINYSAAQVISLSHEPTQNVPIAATSFENPDGTTFHKHLLHPQATKLY</sequence>
<protein>
    <submittedName>
        <fullName evidence="2">Uncharacterized protein</fullName>
    </submittedName>
</protein>
<proteinExistence type="predicted"/>
<evidence type="ECO:0000313" key="2">
    <source>
        <dbReference type="EMBL" id="PMD45107.1"/>
    </source>
</evidence>